<dbReference type="GO" id="GO:0045944">
    <property type="term" value="P:positive regulation of transcription by RNA polymerase II"/>
    <property type="evidence" value="ECO:0000318"/>
    <property type="project" value="GO_Central"/>
</dbReference>
<keyword evidence="1" id="KW-0863">Zinc-finger</keyword>
<reference evidence="5" key="1">
    <citation type="journal article" date="2011" name="Genome Biol.">
        <title>Comparative genomics of the social amoebae Dictyostelium discoideum and Dictyostelium purpureum.</title>
        <authorList>
            <consortium name="US DOE Joint Genome Institute (JGI-PGF)"/>
            <person name="Sucgang R."/>
            <person name="Kuo A."/>
            <person name="Tian X."/>
            <person name="Salerno W."/>
            <person name="Parikh A."/>
            <person name="Feasley C.L."/>
            <person name="Dalin E."/>
            <person name="Tu H."/>
            <person name="Huang E."/>
            <person name="Barry K."/>
            <person name="Lindquist E."/>
            <person name="Shapiro H."/>
            <person name="Bruce D."/>
            <person name="Schmutz J."/>
            <person name="Salamov A."/>
            <person name="Fey P."/>
            <person name="Gaudet P."/>
            <person name="Anjard C."/>
            <person name="Babu M.M."/>
            <person name="Basu S."/>
            <person name="Bushmanova Y."/>
            <person name="van der Wel H."/>
            <person name="Katoh-Kurasawa M."/>
            <person name="Dinh C."/>
            <person name="Coutinho P.M."/>
            <person name="Saito T."/>
            <person name="Elias M."/>
            <person name="Schaap P."/>
            <person name="Kay R.R."/>
            <person name="Henrissat B."/>
            <person name="Eichinger L."/>
            <person name="Rivero F."/>
            <person name="Putnam N.H."/>
            <person name="West C.M."/>
            <person name="Loomis W.F."/>
            <person name="Chisholm R.L."/>
            <person name="Shaulsky G."/>
            <person name="Strassmann J.E."/>
            <person name="Queller D.C."/>
            <person name="Kuspa A."/>
            <person name="Grigoriev I.V."/>
        </authorList>
    </citation>
    <scope>NUCLEOTIDE SEQUENCE [LARGE SCALE GENOMIC DNA]</scope>
    <source>
        <strain evidence="5">QSDP1</strain>
    </source>
</reference>
<dbReference type="Gene3D" id="3.40.50.880">
    <property type="match status" value="1"/>
</dbReference>
<feature type="region of interest" description="Disordered" evidence="2">
    <location>
        <begin position="110"/>
        <end position="189"/>
    </location>
</feature>
<dbReference type="InParanoid" id="F0ZZD6"/>
<dbReference type="KEGG" id="dpp:DICPUDRAFT_99463"/>
<keyword evidence="5" id="KW-1185">Reference proteome</keyword>
<dbReference type="VEuPathDB" id="AmoebaDB:DICPUDRAFT_99463"/>
<dbReference type="InterPro" id="IPR001878">
    <property type="entry name" value="Znf_CCHC"/>
</dbReference>
<dbReference type="OrthoDB" id="21268at2759"/>
<feature type="compositionally biased region" description="Basic and acidic residues" evidence="2">
    <location>
        <begin position="149"/>
        <end position="158"/>
    </location>
</feature>
<feature type="region of interest" description="Disordered" evidence="2">
    <location>
        <begin position="849"/>
        <end position="873"/>
    </location>
</feature>
<dbReference type="RefSeq" id="XP_003292779.1">
    <property type="nucleotide sequence ID" value="XM_003292731.1"/>
</dbReference>
<dbReference type="SMART" id="SM00343">
    <property type="entry name" value="ZnF_C2HC"/>
    <property type="match status" value="2"/>
</dbReference>
<feature type="compositionally biased region" description="Basic and acidic residues" evidence="2">
    <location>
        <begin position="110"/>
        <end position="142"/>
    </location>
</feature>
<dbReference type="PROSITE" id="PS50158">
    <property type="entry name" value="ZF_CCHC"/>
    <property type="match status" value="2"/>
</dbReference>
<dbReference type="PANTHER" id="PTHR12433">
    <property type="entry name" value="MEDIATOR OF RNA POLYMERASE II TRANSCRIPTION SUBUNIT 25"/>
    <property type="match status" value="1"/>
</dbReference>
<dbReference type="SUPFAM" id="SSF57756">
    <property type="entry name" value="Retrovirus zinc finger-like domains"/>
    <property type="match status" value="1"/>
</dbReference>
<dbReference type="GO" id="GO:0005667">
    <property type="term" value="C:transcription regulator complex"/>
    <property type="evidence" value="ECO:0000318"/>
    <property type="project" value="GO_Central"/>
</dbReference>
<dbReference type="FunCoup" id="F0ZZD6">
    <property type="interactions" value="140"/>
</dbReference>
<organism evidence="4 5">
    <name type="scientific">Dictyostelium purpureum</name>
    <name type="common">Slime mold</name>
    <dbReference type="NCBI Taxonomy" id="5786"/>
    <lineage>
        <taxon>Eukaryota</taxon>
        <taxon>Amoebozoa</taxon>
        <taxon>Evosea</taxon>
        <taxon>Eumycetozoa</taxon>
        <taxon>Dictyostelia</taxon>
        <taxon>Dictyosteliales</taxon>
        <taxon>Dictyosteliaceae</taxon>
        <taxon>Dictyostelium</taxon>
    </lineage>
</organism>
<dbReference type="Gene3D" id="4.10.60.10">
    <property type="entry name" value="Zinc finger, CCHC-type"/>
    <property type="match status" value="1"/>
</dbReference>
<feature type="domain" description="CCHC-type" evidence="3">
    <location>
        <begin position="64"/>
        <end position="78"/>
    </location>
</feature>
<evidence type="ECO:0000313" key="4">
    <source>
        <dbReference type="EMBL" id="EGC30681.1"/>
    </source>
</evidence>
<dbReference type="Proteomes" id="UP000001064">
    <property type="component" value="Unassembled WGS sequence"/>
</dbReference>
<sequence length="970" mass="110338">MGTHCTKNRASGIQNNINLTSSSLSNANNILFSFEKQQQKPKEKKQPQPQQQKPKDDVKKIIICKNCSKKGHKEKECPTPDINKICSNCTKVGHIASNCKVILVNFARSKPQDKGERKPYRKDRNDKRDEKNEKNEKNEKHQQQQQQQSKEKESHHPDSASSSPLSNSLSSSTSSISNPASTATASAQVPENISISTTSQSSSPLHQQSQKLMKVDVENIKYSKELPSRQLIIHNDSNSSLESLKQEELNHFIENILKSSHITSVSIPFNENQNFENIKTIVKALHSSNILVNFRVSVSKSQLTSSNEFLQSPFIYQVTPENIPLEFNNVQPIFCLNSTQFQDQIKLIVSNLDSQLKEFNEKLDGIFFTDIQSQLCICENCKESMVLNGLDPSRIKDIKLFGDYTIENFKRLMTQFILSNIIPSNQSATPTPLTNTPLYKKKKIVPISIGFENTSNFNFNKDNFIPSNYQEIEFMNKYQFSLNSRYSRTISNYQTLGKIGIYQNNTPFLKSFDTLSYQLLYSLLLNGKYTLFNNYKSKCNNLNSNQFKLINKLYELMSCKEIFVKGKPMVELAVVCPDIECGFEIDSVLSSLHGAISLLESENYQFNVVSHIESIVLDDLCRYKVLVLPDYCTLTRDQSLKLQKYLNQGGTIFMSNYSGLDQSTKKSFILPVDIRFNSNESDGESYDRLIMTSTVIDKSKLVGKKNNNSSGGGSSAIKSNLTMNQLFNNCLELETNNSVLLSAEHGGTVQSESDSNVVAVMNREILDHSNNSEQKLQPTPAILYNQNQKVVYCANPIFKQYHQNNNQYISTIFLKLLDKLLLCSEKLVSIEPNNTSTNIKVFVYQQKSTETPNNNNNNNNNNNKTKNNNNNNNDKYYIHFLNYNCINSNNSGNNNELSYQQGDNKTISVNFKINVQNIFSVNLIYHHFNTIENETLIQTETIPLKNYKFTNGHLYIDVPINYSHQLISIN</sequence>
<gene>
    <name evidence="4" type="ORF">DICPUDRAFT_99463</name>
</gene>
<accession>F0ZZD6</accession>
<feature type="compositionally biased region" description="Low complexity" evidence="2">
    <location>
        <begin position="159"/>
        <end position="189"/>
    </location>
</feature>
<dbReference type="GO" id="GO:0008270">
    <property type="term" value="F:zinc ion binding"/>
    <property type="evidence" value="ECO:0007669"/>
    <property type="project" value="UniProtKB-KW"/>
</dbReference>
<feature type="compositionally biased region" description="Low complexity" evidence="2">
    <location>
        <begin position="853"/>
        <end position="873"/>
    </location>
</feature>
<name>F0ZZD6_DICPU</name>
<feature type="region of interest" description="Disordered" evidence="2">
    <location>
        <begin position="35"/>
        <end position="57"/>
    </location>
</feature>
<protein>
    <recommendedName>
        <fullName evidence="3">CCHC-type domain-containing protein</fullName>
    </recommendedName>
</protein>
<dbReference type="InterPro" id="IPR036875">
    <property type="entry name" value="Znf_CCHC_sf"/>
</dbReference>
<feature type="compositionally biased region" description="Basic and acidic residues" evidence="2">
    <location>
        <begin position="37"/>
        <end position="46"/>
    </location>
</feature>
<dbReference type="InterPro" id="IPR029062">
    <property type="entry name" value="Class_I_gatase-like"/>
</dbReference>
<dbReference type="CDD" id="cd03143">
    <property type="entry name" value="A4_beta-galactosidase_middle_domain"/>
    <property type="match status" value="1"/>
</dbReference>
<proteinExistence type="predicted"/>
<evidence type="ECO:0000256" key="2">
    <source>
        <dbReference type="SAM" id="MobiDB-lite"/>
    </source>
</evidence>
<dbReference type="GeneID" id="10508890"/>
<keyword evidence="1" id="KW-0862">Zinc</keyword>
<dbReference type="GO" id="GO:0003676">
    <property type="term" value="F:nucleic acid binding"/>
    <property type="evidence" value="ECO:0007669"/>
    <property type="project" value="InterPro"/>
</dbReference>
<dbReference type="PANTHER" id="PTHR12433:SF11">
    <property type="entry name" value="MEDIATOR OF RNA POLYMERASE II TRANSCRIPTION SUBUNIT 25"/>
    <property type="match status" value="1"/>
</dbReference>
<dbReference type="eggNOG" id="ENOG502SZGJ">
    <property type="taxonomic scope" value="Eukaryota"/>
</dbReference>
<dbReference type="AlphaFoldDB" id="F0ZZD6"/>
<evidence type="ECO:0000259" key="3">
    <source>
        <dbReference type="PROSITE" id="PS50158"/>
    </source>
</evidence>
<feature type="domain" description="CCHC-type" evidence="3">
    <location>
        <begin position="86"/>
        <end position="100"/>
    </location>
</feature>
<evidence type="ECO:0000256" key="1">
    <source>
        <dbReference type="PROSITE-ProRule" id="PRU00047"/>
    </source>
</evidence>
<keyword evidence="1" id="KW-0479">Metal-binding</keyword>
<dbReference type="EMBL" id="GL871308">
    <property type="protein sequence ID" value="EGC30681.1"/>
    <property type="molecule type" value="Genomic_DNA"/>
</dbReference>
<evidence type="ECO:0000313" key="5">
    <source>
        <dbReference type="Proteomes" id="UP000001064"/>
    </source>
</evidence>
<dbReference type="GO" id="GO:0016592">
    <property type="term" value="C:mediator complex"/>
    <property type="evidence" value="ECO:0000318"/>
    <property type="project" value="GO_Central"/>
</dbReference>
<dbReference type="OMA" id="KEKECPT"/>